<accession>A0ABW5GE25</accession>
<dbReference type="PROSITE" id="PS51257">
    <property type="entry name" value="PROKAR_LIPOPROTEIN"/>
    <property type="match status" value="1"/>
</dbReference>
<gene>
    <name evidence="1" type="ORF">ACFSYJ_11515</name>
</gene>
<sequence>MTVRLNVPCGWCGDRCRSHGDRQALLAAVLSAGCSGRPPAEAGASFWTAPPAETSAALVPVAPSLNNFLR</sequence>
<name>A0ABW5GE25_9PSEU</name>
<proteinExistence type="predicted"/>
<dbReference type="Proteomes" id="UP001597419">
    <property type="component" value="Unassembled WGS sequence"/>
</dbReference>
<organism evidence="1 2">
    <name type="scientific">Amycolatopsis samaneae</name>
    <dbReference type="NCBI Taxonomy" id="664691"/>
    <lineage>
        <taxon>Bacteria</taxon>
        <taxon>Bacillati</taxon>
        <taxon>Actinomycetota</taxon>
        <taxon>Actinomycetes</taxon>
        <taxon>Pseudonocardiales</taxon>
        <taxon>Pseudonocardiaceae</taxon>
        <taxon>Amycolatopsis</taxon>
    </lineage>
</organism>
<protein>
    <submittedName>
        <fullName evidence="1">Uncharacterized protein</fullName>
    </submittedName>
</protein>
<keyword evidence="2" id="KW-1185">Reference proteome</keyword>
<evidence type="ECO:0000313" key="1">
    <source>
        <dbReference type="EMBL" id="MFD2459233.1"/>
    </source>
</evidence>
<dbReference type="EMBL" id="JBHUKU010000005">
    <property type="protein sequence ID" value="MFD2459233.1"/>
    <property type="molecule type" value="Genomic_DNA"/>
</dbReference>
<evidence type="ECO:0000313" key="2">
    <source>
        <dbReference type="Proteomes" id="UP001597419"/>
    </source>
</evidence>
<dbReference type="RefSeq" id="WP_345405806.1">
    <property type="nucleotide sequence ID" value="NZ_BAABHG010000019.1"/>
</dbReference>
<comment type="caution">
    <text evidence="1">The sequence shown here is derived from an EMBL/GenBank/DDBJ whole genome shotgun (WGS) entry which is preliminary data.</text>
</comment>
<reference evidence="2" key="1">
    <citation type="journal article" date="2019" name="Int. J. Syst. Evol. Microbiol.">
        <title>The Global Catalogue of Microorganisms (GCM) 10K type strain sequencing project: providing services to taxonomists for standard genome sequencing and annotation.</title>
        <authorList>
            <consortium name="The Broad Institute Genomics Platform"/>
            <consortium name="The Broad Institute Genome Sequencing Center for Infectious Disease"/>
            <person name="Wu L."/>
            <person name="Ma J."/>
        </authorList>
    </citation>
    <scope>NUCLEOTIDE SEQUENCE [LARGE SCALE GENOMIC DNA]</scope>
    <source>
        <strain evidence="2">CGMCC 4.7643</strain>
    </source>
</reference>